<dbReference type="InterPro" id="IPR016032">
    <property type="entry name" value="Sig_transdc_resp-reg_C-effctor"/>
</dbReference>
<evidence type="ECO:0000313" key="2">
    <source>
        <dbReference type="EMBL" id="MBB4678397.1"/>
    </source>
</evidence>
<evidence type="ECO:0000259" key="1">
    <source>
        <dbReference type="PROSITE" id="PS50043"/>
    </source>
</evidence>
<accession>A0A7W7FUL8</accession>
<evidence type="ECO:0000313" key="3">
    <source>
        <dbReference type="Proteomes" id="UP000533598"/>
    </source>
</evidence>
<reference evidence="2 3" key="1">
    <citation type="submission" date="2020-08" db="EMBL/GenBank/DDBJ databases">
        <title>Sequencing the genomes of 1000 actinobacteria strains.</title>
        <authorList>
            <person name="Klenk H.-P."/>
        </authorList>
    </citation>
    <scope>NUCLEOTIDE SEQUENCE [LARGE SCALE GENOMIC DNA]</scope>
    <source>
        <strain evidence="2 3">DSM 44230</strain>
    </source>
</reference>
<dbReference type="GO" id="GO:0003677">
    <property type="term" value="F:DNA binding"/>
    <property type="evidence" value="ECO:0007669"/>
    <property type="project" value="UniProtKB-KW"/>
</dbReference>
<dbReference type="GO" id="GO:0006355">
    <property type="term" value="P:regulation of DNA-templated transcription"/>
    <property type="evidence" value="ECO:0007669"/>
    <property type="project" value="InterPro"/>
</dbReference>
<sequence length="686" mass="74914">MSAVASAFGLSDGSLDQSAQLVEHLRDKQLLLLLDNAEHLTESCGELVALILTTSPGVRILLTSRHILGVRGEQILPVPPLEVPELGEPAEVRRQPVVQLFADRAAAVVPNFVVDAGNAELVVRICRTLDGIPLAIEAVVVWLRILTPQELLRRLDRTFQLLNRGNRSAPTRQQTLYATIDWSYTLCSADERLLWERLSIFTGEFDLAAVAALYEGEPVETHELIDLLARLVDKSVITSRIGRPAARFTLLGTLRQFGQLKLGATGDERRIRRRHAAHYRALATRAAHDWLSGGQQERVYQRLTAEHDNLCAAMLFGLEGEDPAAGLELAVSMTYFWLGCGALGEARRWLDLALASNPEPSRDRAHGLWANGHAAVIMGQFEAGIRLARAAEGWAREHGDEPTLAHALLVLGTATLQQGAFEQAQGYCDEALSRFEAVGELTFLGLTLATRSMVATFRGEFQHALAFTEQARDVCARHGERWAGSYAHYSAALLAWIQGGHEVALREVDAGLRIARTLNDLLAAGMLLDLRAWVEESAGRPEPAAELLGVSHAVWPLIGRSSEFGGPPWGSRHEACELQLRKELGDQAFELAFERGVRIAAGLPDAVAHVLGETAAAEVTTAEVVQLSKREREVAELVAGGLSNRDIAKNLGITPRTAETHVNNVLGKLGFSSRARLAAWVTQQRQ</sequence>
<feature type="domain" description="HTH luxR-type" evidence="1">
    <location>
        <begin position="620"/>
        <end position="685"/>
    </location>
</feature>
<proteinExistence type="predicted"/>
<dbReference type="SUPFAM" id="SSF48452">
    <property type="entry name" value="TPR-like"/>
    <property type="match status" value="2"/>
</dbReference>
<dbReference type="PROSITE" id="PS50043">
    <property type="entry name" value="HTH_LUXR_2"/>
    <property type="match status" value="1"/>
</dbReference>
<dbReference type="SUPFAM" id="SSF52540">
    <property type="entry name" value="P-loop containing nucleoside triphosphate hydrolases"/>
    <property type="match status" value="1"/>
</dbReference>
<dbReference type="InterPro" id="IPR027417">
    <property type="entry name" value="P-loop_NTPase"/>
</dbReference>
<dbReference type="SUPFAM" id="SSF46894">
    <property type="entry name" value="C-terminal effector domain of the bipartite response regulators"/>
    <property type="match status" value="1"/>
</dbReference>
<dbReference type="CDD" id="cd06170">
    <property type="entry name" value="LuxR_C_like"/>
    <property type="match status" value="1"/>
</dbReference>
<dbReference type="PANTHER" id="PTHR47691:SF3">
    <property type="entry name" value="HTH-TYPE TRANSCRIPTIONAL REGULATOR RV0890C-RELATED"/>
    <property type="match status" value="1"/>
</dbReference>
<keyword evidence="3" id="KW-1185">Reference proteome</keyword>
<dbReference type="InterPro" id="IPR000792">
    <property type="entry name" value="Tscrpt_reg_LuxR_C"/>
</dbReference>
<keyword evidence="2" id="KW-0238">DNA-binding</keyword>
<dbReference type="Gene3D" id="1.10.10.10">
    <property type="entry name" value="Winged helix-like DNA-binding domain superfamily/Winged helix DNA-binding domain"/>
    <property type="match status" value="1"/>
</dbReference>
<dbReference type="Proteomes" id="UP000533598">
    <property type="component" value="Unassembled WGS sequence"/>
</dbReference>
<dbReference type="EMBL" id="JACHMH010000001">
    <property type="protein sequence ID" value="MBB4678397.1"/>
    <property type="molecule type" value="Genomic_DNA"/>
</dbReference>
<dbReference type="PRINTS" id="PR00038">
    <property type="entry name" value="HTHLUXR"/>
</dbReference>
<dbReference type="SMART" id="SM00421">
    <property type="entry name" value="HTH_LUXR"/>
    <property type="match status" value="1"/>
</dbReference>
<comment type="caution">
    <text evidence="2">The sequence shown here is derived from an EMBL/GenBank/DDBJ whole genome shotgun (WGS) entry which is preliminary data.</text>
</comment>
<gene>
    <name evidence="2" type="ORF">HNR67_004515</name>
</gene>
<name>A0A7W7FUL8_9PSEU</name>
<dbReference type="InterPro" id="IPR036388">
    <property type="entry name" value="WH-like_DNA-bd_sf"/>
</dbReference>
<dbReference type="InterPro" id="IPR011990">
    <property type="entry name" value="TPR-like_helical_dom_sf"/>
</dbReference>
<dbReference type="PANTHER" id="PTHR47691">
    <property type="entry name" value="REGULATOR-RELATED"/>
    <property type="match status" value="1"/>
</dbReference>
<protein>
    <submittedName>
        <fullName evidence="2">Putative ATPase/DNA-binding CsgD family transcriptional regulator</fullName>
    </submittedName>
</protein>
<dbReference type="Gene3D" id="1.25.40.10">
    <property type="entry name" value="Tetratricopeptide repeat domain"/>
    <property type="match status" value="1"/>
</dbReference>
<dbReference type="Pfam" id="PF00196">
    <property type="entry name" value="GerE"/>
    <property type="match status" value="1"/>
</dbReference>
<dbReference type="AlphaFoldDB" id="A0A7W7FUL8"/>
<organism evidence="2 3">
    <name type="scientific">Crossiella cryophila</name>
    <dbReference type="NCBI Taxonomy" id="43355"/>
    <lineage>
        <taxon>Bacteria</taxon>
        <taxon>Bacillati</taxon>
        <taxon>Actinomycetota</taxon>
        <taxon>Actinomycetes</taxon>
        <taxon>Pseudonocardiales</taxon>
        <taxon>Pseudonocardiaceae</taxon>
        <taxon>Crossiella</taxon>
    </lineage>
</organism>